<dbReference type="GO" id="GO:0030678">
    <property type="term" value="C:mitochondrial ribonuclease P complex"/>
    <property type="evidence" value="ECO:0007669"/>
    <property type="project" value="TreeGrafter"/>
</dbReference>
<gene>
    <name evidence="17" type="primary">LOC108672851</name>
</gene>
<comment type="subcellular location">
    <subcellularLocation>
        <location evidence="3">Mitochondrion</location>
    </subcellularLocation>
</comment>
<dbReference type="InterPro" id="IPR011990">
    <property type="entry name" value="TPR-like_helical_dom_sf"/>
</dbReference>
<keyword evidence="9" id="KW-0378">Hydrolase</keyword>
<comment type="catalytic activity">
    <reaction evidence="1">
        <text>Endonucleolytic cleavage of RNA, removing 5'-extranucleotides from tRNA precursor.</text>
        <dbReference type="EC" id="3.1.26.5"/>
    </reaction>
</comment>
<feature type="domain" description="PRORP" evidence="15">
    <location>
        <begin position="308"/>
        <end position="550"/>
    </location>
</feature>
<organism evidence="16 17">
    <name type="scientific">Hyalella azteca</name>
    <name type="common">Amphipod</name>
    <dbReference type="NCBI Taxonomy" id="294128"/>
    <lineage>
        <taxon>Eukaryota</taxon>
        <taxon>Metazoa</taxon>
        <taxon>Ecdysozoa</taxon>
        <taxon>Arthropoda</taxon>
        <taxon>Crustacea</taxon>
        <taxon>Multicrustacea</taxon>
        <taxon>Malacostraca</taxon>
        <taxon>Eumalacostraca</taxon>
        <taxon>Peracarida</taxon>
        <taxon>Amphipoda</taxon>
        <taxon>Senticaudata</taxon>
        <taxon>Talitrida</taxon>
        <taxon>Talitroidea</taxon>
        <taxon>Hyalellidae</taxon>
        <taxon>Hyalella</taxon>
    </lineage>
</organism>
<feature type="compositionally biased region" description="Basic and acidic residues" evidence="14">
    <location>
        <begin position="577"/>
        <end position="592"/>
    </location>
</feature>
<name>A0A8B7NQV1_HYAAZ</name>
<evidence type="ECO:0000256" key="4">
    <source>
        <dbReference type="ARBA" id="ARBA00007626"/>
    </source>
</evidence>
<evidence type="ECO:0000256" key="10">
    <source>
        <dbReference type="ARBA" id="ARBA00022833"/>
    </source>
</evidence>
<keyword evidence="8" id="KW-0479">Metal-binding</keyword>
<keyword evidence="12" id="KW-0809">Transit peptide</keyword>
<evidence type="ECO:0000256" key="9">
    <source>
        <dbReference type="ARBA" id="ARBA00022801"/>
    </source>
</evidence>
<dbReference type="OrthoDB" id="46913at2759"/>
<dbReference type="PANTHER" id="PTHR13547:SF1">
    <property type="entry name" value="MITOCHONDRIAL RIBONUCLEASE P CATALYTIC SUBUNIT"/>
    <property type="match status" value="1"/>
</dbReference>
<comment type="similarity">
    <text evidence="4">Belongs to the PPR family. P subfamily.</text>
</comment>
<dbReference type="GO" id="GO:0046872">
    <property type="term" value="F:metal ion binding"/>
    <property type="evidence" value="ECO:0007669"/>
    <property type="project" value="UniProtKB-KW"/>
</dbReference>
<dbReference type="InterPro" id="IPR031595">
    <property type="entry name" value="PRORP_C"/>
</dbReference>
<evidence type="ECO:0000256" key="13">
    <source>
        <dbReference type="ARBA" id="ARBA00023128"/>
    </source>
</evidence>
<dbReference type="AlphaFoldDB" id="A0A8B7NQV1"/>
<dbReference type="GeneID" id="108672851"/>
<dbReference type="EC" id="3.1.26.5" evidence="5"/>
<keyword evidence="7" id="KW-0540">Nuclease</keyword>
<dbReference type="GO" id="GO:0097745">
    <property type="term" value="P:mitochondrial tRNA 5'-end processing"/>
    <property type="evidence" value="ECO:0007669"/>
    <property type="project" value="TreeGrafter"/>
</dbReference>
<evidence type="ECO:0000256" key="11">
    <source>
        <dbReference type="ARBA" id="ARBA00022842"/>
    </source>
</evidence>
<comment type="cofactor">
    <cofactor evidence="2">
        <name>Mg(2+)</name>
        <dbReference type="ChEBI" id="CHEBI:18420"/>
    </cofactor>
</comment>
<dbReference type="Gene3D" id="1.25.40.10">
    <property type="entry name" value="Tetratricopeptide repeat domain"/>
    <property type="match status" value="1"/>
</dbReference>
<dbReference type="PANTHER" id="PTHR13547">
    <property type="match status" value="1"/>
</dbReference>
<evidence type="ECO:0000256" key="5">
    <source>
        <dbReference type="ARBA" id="ARBA00012179"/>
    </source>
</evidence>
<keyword evidence="10" id="KW-0862">Zinc</keyword>
<dbReference type="GO" id="GO:0001682">
    <property type="term" value="P:tRNA 5'-leader removal"/>
    <property type="evidence" value="ECO:0007669"/>
    <property type="project" value="TreeGrafter"/>
</dbReference>
<proteinExistence type="inferred from homology"/>
<evidence type="ECO:0000313" key="16">
    <source>
        <dbReference type="Proteomes" id="UP000694843"/>
    </source>
</evidence>
<evidence type="ECO:0000256" key="7">
    <source>
        <dbReference type="ARBA" id="ARBA00022722"/>
    </source>
</evidence>
<feature type="region of interest" description="Disordered" evidence="14">
    <location>
        <begin position="561"/>
        <end position="600"/>
    </location>
</feature>
<evidence type="ECO:0000256" key="8">
    <source>
        <dbReference type="ARBA" id="ARBA00022723"/>
    </source>
</evidence>
<feature type="region of interest" description="Disordered" evidence="14">
    <location>
        <begin position="710"/>
        <end position="761"/>
    </location>
</feature>
<keyword evidence="16" id="KW-1185">Reference proteome</keyword>
<accession>A0A8B7NQV1</accession>
<keyword evidence="11" id="KW-0460">Magnesium</keyword>
<evidence type="ECO:0000256" key="3">
    <source>
        <dbReference type="ARBA" id="ARBA00004173"/>
    </source>
</evidence>
<protein>
    <recommendedName>
        <fullName evidence="5">ribonuclease P</fullName>
        <ecNumber evidence="5">3.1.26.5</ecNumber>
    </recommendedName>
</protein>
<feature type="compositionally biased region" description="Basic and acidic residues" evidence="14">
    <location>
        <begin position="749"/>
        <end position="761"/>
    </location>
</feature>
<dbReference type="RefSeq" id="XP_018016092.1">
    <property type="nucleotide sequence ID" value="XM_018160603.2"/>
</dbReference>
<evidence type="ECO:0000256" key="12">
    <source>
        <dbReference type="ARBA" id="ARBA00022946"/>
    </source>
</evidence>
<keyword evidence="6" id="KW-0819">tRNA processing</keyword>
<feature type="compositionally biased region" description="Basic and acidic residues" evidence="14">
    <location>
        <begin position="714"/>
        <end position="727"/>
    </location>
</feature>
<evidence type="ECO:0000256" key="6">
    <source>
        <dbReference type="ARBA" id="ARBA00022694"/>
    </source>
</evidence>
<dbReference type="KEGG" id="hazt:108672851"/>
<dbReference type="GO" id="GO:0004526">
    <property type="term" value="F:ribonuclease P activity"/>
    <property type="evidence" value="ECO:0007669"/>
    <property type="project" value="UniProtKB-EC"/>
</dbReference>
<keyword evidence="13" id="KW-0496">Mitochondrion</keyword>
<dbReference type="Proteomes" id="UP000694843">
    <property type="component" value="Unplaced"/>
</dbReference>
<reference evidence="17" key="1">
    <citation type="submission" date="2025-08" db="UniProtKB">
        <authorList>
            <consortium name="RefSeq"/>
        </authorList>
    </citation>
    <scope>IDENTIFICATION</scope>
    <source>
        <tissue evidence="17">Whole organism</tissue>
    </source>
</reference>
<dbReference type="Pfam" id="PF16953">
    <property type="entry name" value="PRORP"/>
    <property type="match status" value="1"/>
</dbReference>
<evidence type="ECO:0000256" key="1">
    <source>
        <dbReference type="ARBA" id="ARBA00000928"/>
    </source>
</evidence>
<evidence type="ECO:0000256" key="2">
    <source>
        <dbReference type="ARBA" id="ARBA00001946"/>
    </source>
</evidence>
<evidence type="ECO:0000313" key="17">
    <source>
        <dbReference type="RefSeq" id="XP_018016092.1"/>
    </source>
</evidence>
<dbReference type="Gene3D" id="3.40.50.11980">
    <property type="match status" value="1"/>
</dbReference>
<evidence type="ECO:0000256" key="14">
    <source>
        <dbReference type="SAM" id="MobiDB-lite"/>
    </source>
</evidence>
<evidence type="ECO:0000259" key="15">
    <source>
        <dbReference type="Pfam" id="PF16953"/>
    </source>
</evidence>
<sequence length="775" mass="88279">MRVFWCKVYGKVFNGNLFHGVKLNATNFGWKFSPGSTISAQNRLFSYSCTAAQKARDRETEILRKYSHFLQYESVFQEKHELPSEKWEEIMQHGLQKSSNTEQCITNIMKECRSSNNLKLASSFLLYLKEISHEPTTGCLALFMDICSQSQEECDEATILSTYDELSKRVPVQSMPLLVRMIGALCRTSHWQQSHQLLQTIKKIGIVPSEVYENMTVAAFCSGDTKNAWQLLCQLMNTQSKKFQRVVLAFANYCTTLEKEDRKTAVIRFLQLLHKWQVFLDLESLGPLSDLLKEVGWDVTMTTVNTYSGRCRSCGNIMDFSPISPDTFTSLRKAFLEKVLKRGDIYVNSSPEEWQHFDRLLTVHAPFTHILDGLNIAYRSSGPAHQRSKMLQQNRRMAANLLSIVEQIISDHPSAKLLIVCRAHMAKWHLPTMSRLHDLAHCHYLTDLSGDDSFILYAALYSGIDCKIITSDQLRNHASRLQDAELQRVFKLWQQRAQQATKFAHPIQLQPPRKFTTTSQPCRSDGLSWHIPYNDGSLETSYDLPRTWLCARHVSRSKSLDELHVSRSKASSARHVSRSDDLSERHVSRSDDLSVGARHATGGDMDEYGLASSGLPHLNSRNCSIMEDEANEPIAHVDEKYSSARRVQSNRVLKEKPHSVFDKSIVERKTSAGITSLKDQFPVVKKNYRKTGVKGENSLDAETGSYVVKKGSRKTNDKTDYLHDGDLKQPNTQSSDTKKNPRNIKKKKEKETPDEFDDAKKAALKNKLNNLLRGL</sequence>